<reference evidence="2" key="1">
    <citation type="submission" date="2021-04" db="EMBL/GenBank/DDBJ databases">
        <authorList>
            <consortium name="Wellcome Sanger Institute Data Sharing"/>
        </authorList>
    </citation>
    <scope>NUCLEOTIDE SEQUENCE [LARGE SCALE GENOMIC DNA]</scope>
</reference>
<dbReference type="InParanoid" id="A0A671U746"/>
<dbReference type="Ensembl" id="ENSSAUT00010010195.1">
    <property type="protein sequence ID" value="ENSSAUP00010009562.1"/>
    <property type="gene ID" value="ENSSAUG00010004706.1"/>
</dbReference>
<sequence length="100" mass="10297">MKVFGVLVLLATLSAVYGLRCYVCALANPNSCTEVMTCPTGLDRCANVVTGDLVTRSCYTSAACVSAANCCSTDLCNDAITTGSSVLLLLLSSAITSVFL</sequence>
<dbReference type="Proteomes" id="UP000472265">
    <property type="component" value="Chromosome 5"/>
</dbReference>
<organism evidence="2 3">
    <name type="scientific">Sparus aurata</name>
    <name type="common">Gilthead sea bream</name>
    <dbReference type="NCBI Taxonomy" id="8175"/>
    <lineage>
        <taxon>Eukaryota</taxon>
        <taxon>Metazoa</taxon>
        <taxon>Chordata</taxon>
        <taxon>Craniata</taxon>
        <taxon>Vertebrata</taxon>
        <taxon>Euteleostomi</taxon>
        <taxon>Actinopterygii</taxon>
        <taxon>Neopterygii</taxon>
        <taxon>Teleostei</taxon>
        <taxon>Neoteleostei</taxon>
        <taxon>Acanthomorphata</taxon>
        <taxon>Eupercaria</taxon>
        <taxon>Spariformes</taxon>
        <taxon>Sparidae</taxon>
        <taxon>Sparus</taxon>
    </lineage>
</organism>
<name>A0A671U746_SPAAU</name>
<accession>A0A671U746</accession>
<dbReference type="AlphaFoldDB" id="A0A671U746"/>
<dbReference type="OMA" id="DRCISAK"/>
<dbReference type="GeneTree" id="ENSGT01140000282637"/>
<feature type="chain" id="PRO_5025685369" evidence="1">
    <location>
        <begin position="19"/>
        <end position="100"/>
    </location>
</feature>
<gene>
    <name evidence="2" type="primary">LOC115581134</name>
</gene>
<dbReference type="FunCoup" id="A0A671U746">
    <property type="interactions" value="284"/>
</dbReference>
<evidence type="ECO:0000313" key="3">
    <source>
        <dbReference type="Proteomes" id="UP000472265"/>
    </source>
</evidence>
<dbReference type="SUPFAM" id="SSF57302">
    <property type="entry name" value="Snake toxin-like"/>
    <property type="match status" value="1"/>
</dbReference>
<reference evidence="2" key="3">
    <citation type="submission" date="2025-09" db="UniProtKB">
        <authorList>
            <consortium name="Ensembl"/>
        </authorList>
    </citation>
    <scope>IDENTIFICATION</scope>
</reference>
<evidence type="ECO:0000313" key="2">
    <source>
        <dbReference type="Ensembl" id="ENSSAUP00010009562.1"/>
    </source>
</evidence>
<dbReference type="GeneID" id="115581134"/>
<dbReference type="OrthoDB" id="9624109at2759"/>
<reference evidence="2" key="2">
    <citation type="submission" date="2025-08" db="UniProtKB">
        <authorList>
            <consortium name="Ensembl"/>
        </authorList>
    </citation>
    <scope>IDENTIFICATION</scope>
</reference>
<protein>
    <submittedName>
        <fullName evidence="2">Three-finger toxin MALT0070C-like</fullName>
    </submittedName>
</protein>
<dbReference type="Gene3D" id="2.10.60.10">
    <property type="entry name" value="CD59"/>
    <property type="match status" value="1"/>
</dbReference>
<dbReference type="InterPro" id="IPR045860">
    <property type="entry name" value="Snake_toxin-like_sf"/>
</dbReference>
<keyword evidence="1" id="KW-0732">Signal</keyword>
<proteinExistence type="predicted"/>
<evidence type="ECO:0000256" key="1">
    <source>
        <dbReference type="SAM" id="SignalP"/>
    </source>
</evidence>
<feature type="signal peptide" evidence="1">
    <location>
        <begin position="1"/>
        <end position="18"/>
    </location>
</feature>
<keyword evidence="3" id="KW-1185">Reference proteome</keyword>
<dbReference type="RefSeq" id="XP_030271863.1">
    <property type="nucleotide sequence ID" value="XM_030416003.1"/>
</dbReference>